<name>A0A1Z5R9Q5_SORBI</name>
<dbReference type="Gramene" id="OQU80161">
    <property type="protein sequence ID" value="OQU80161"/>
    <property type="gene ID" value="SORBI_3007G090406"/>
</dbReference>
<dbReference type="AlphaFoldDB" id="A0A1Z5R9Q5"/>
<feature type="region of interest" description="Disordered" evidence="1">
    <location>
        <begin position="67"/>
        <end position="92"/>
    </location>
</feature>
<reference evidence="3" key="2">
    <citation type="journal article" date="2018" name="Plant J.">
        <title>The Sorghum bicolor reference genome: improved assembly, gene annotations, a transcriptome atlas, and signatures of genome organization.</title>
        <authorList>
            <person name="McCormick R.F."/>
            <person name="Truong S.K."/>
            <person name="Sreedasyam A."/>
            <person name="Jenkins J."/>
            <person name="Shu S."/>
            <person name="Sims D."/>
            <person name="Kennedy M."/>
            <person name="Amirebrahimi M."/>
            <person name="Weers B.D."/>
            <person name="McKinley B."/>
            <person name="Mattison A."/>
            <person name="Morishige D.T."/>
            <person name="Grimwood J."/>
            <person name="Schmutz J."/>
            <person name="Mullet J.E."/>
        </authorList>
    </citation>
    <scope>NUCLEOTIDE SEQUENCE [LARGE SCALE GENOMIC DNA]</scope>
    <source>
        <strain evidence="3">cv. BTx623</strain>
    </source>
</reference>
<gene>
    <name evidence="2" type="ORF">SORBI_3007G090406</name>
</gene>
<evidence type="ECO:0000313" key="2">
    <source>
        <dbReference type="EMBL" id="OQU80161.1"/>
    </source>
</evidence>
<accession>A0A1Z5R9Q5</accession>
<feature type="compositionally biased region" description="Polar residues" evidence="1">
    <location>
        <begin position="33"/>
        <end position="47"/>
    </location>
</feature>
<reference evidence="2 3" key="1">
    <citation type="journal article" date="2009" name="Nature">
        <title>The Sorghum bicolor genome and the diversification of grasses.</title>
        <authorList>
            <person name="Paterson A.H."/>
            <person name="Bowers J.E."/>
            <person name="Bruggmann R."/>
            <person name="Dubchak I."/>
            <person name="Grimwood J."/>
            <person name="Gundlach H."/>
            <person name="Haberer G."/>
            <person name="Hellsten U."/>
            <person name="Mitros T."/>
            <person name="Poliakov A."/>
            <person name="Schmutz J."/>
            <person name="Spannagl M."/>
            <person name="Tang H."/>
            <person name="Wang X."/>
            <person name="Wicker T."/>
            <person name="Bharti A.K."/>
            <person name="Chapman J."/>
            <person name="Feltus F.A."/>
            <person name="Gowik U."/>
            <person name="Grigoriev I.V."/>
            <person name="Lyons E."/>
            <person name="Maher C.A."/>
            <person name="Martis M."/>
            <person name="Narechania A."/>
            <person name="Otillar R.P."/>
            <person name="Penning B.W."/>
            <person name="Salamov A.A."/>
            <person name="Wang Y."/>
            <person name="Zhang L."/>
            <person name="Carpita N.C."/>
            <person name="Freeling M."/>
            <person name="Gingle A.R."/>
            <person name="Hash C.T."/>
            <person name="Keller B."/>
            <person name="Klein P."/>
            <person name="Kresovich S."/>
            <person name="McCann M.C."/>
            <person name="Ming R."/>
            <person name="Peterson D.G."/>
            <person name="Mehboob-ur-Rahman"/>
            <person name="Ware D."/>
            <person name="Westhoff P."/>
            <person name="Mayer K.F."/>
            <person name="Messing J."/>
            <person name="Rokhsar D.S."/>
        </authorList>
    </citation>
    <scope>NUCLEOTIDE SEQUENCE [LARGE SCALE GENOMIC DNA]</scope>
    <source>
        <strain evidence="3">cv. BTx623</strain>
    </source>
</reference>
<dbReference type="Proteomes" id="UP000000768">
    <property type="component" value="Chromosome 7"/>
</dbReference>
<evidence type="ECO:0000256" key="1">
    <source>
        <dbReference type="SAM" id="MobiDB-lite"/>
    </source>
</evidence>
<feature type="region of interest" description="Disordered" evidence="1">
    <location>
        <begin position="27"/>
        <end position="47"/>
    </location>
</feature>
<organism evidence="2 3">
    <name type="scientific">Sorghum bicolor</name>
    <name type="common">Sorghum</name>
    <name type="synonym">Sorghum vulgare</name>
    <dbReference type="NCBI Taxonomy" id="4558"/>
    <lineage>
        <taxon>Eukaryota</taxon>
        <taxon>Viridiplantae</taxon>
        <taxon>Streptophyta</taxon>
        <taxon>Embryophyta</taxon>
        <taxon>Tracheophyta</taxon>
        <taxon>Spermatophyta</taxon>
        <taxon>Magnoliopsida</taxon>
        <taxon>Liliopsida</taxon>
        <taxon>Poales</taxon>
        <taxon>Poaceae</taxon>
        <taxon>PACMAD clade</taxon>
        <taxon>Panicoideae</taxon>
        <taxon>Andropogonodae</taxon>
        <taxon>Andropogoneae</taxon>
        <taxon>Sorghinae</taxon>
        <taxon>Sorghum</taxon>
    </lineage>
</organism>
<proteinExistence type="predicted"/>
<feature type="compositionally biased region" description="Basic and acidic residues" evidence="1">
    <location>
        <begin position="73"/>
        <end position="85"/>
    </location>
</feature>
<protein>
    <submittedName>
        <fullName evidence="2">Uncharacterized protein</fullName>
    </submittedName>
</protein>
<dbReference type="InParanoid" id="A0A1Z5R9Q5"/>
<evidence type="ECO:0000313" key="3">
    <source>
        <dbReference type="Proteomes" id="UP000000768"/>
    </source>
</evidence>
<dbReference type="EMBL" id="CM000766">
    <property type="protein sequence ID" value="OQU80161.1"/>
    <property type="molecule type" value="Genomic_DNA"/>
</dbReference>
<keyword evidence="3" id="KW-1185">Reference proteome</keyword>
<sequence length="92" mass="10251">MTPRATSPPRPWISRATFAIAHNVDQPYRSSVHRQPQSPLPIRSSSSPFIPGMPPLFVGHWASSPTCLQPSHDVSHRQRVPRHEPAQTTQGL</sequence>